<comment type="caution">
    <text evidence="1">The sequence shown here is derived from an EMBL/GenBank/DDBJ whole genome shotgun (WGS) entry which is preliminary data.</text>
</comment>
<evidence type="ECO:0000313" key="1">
    <source>
        <dbReference type="EMBL" id="GFO20478.1"/>
    </source>
</evidence>
<name>A0AAV4BMW9_9GAST</name>
<evidence type="ECO:0000313" key="2">
    <source>
        <dbReference type="Proteomes" id="UP000735302"/>
    </source>
</evidence>
<proteinExistence type="predicted"/>
<keyword evidence="2" id="KW-1185">Reference proteome</keyword>
<dbReference type="EMBL" id="BLXT01005154">
    <property type="protein sequence ID" value="GFO20478.1"/>
    <property type="molecule type" value="Genomic_DNA"/>
</dbReference>
<sequence>MGQQVPERYPMTPGSGCLVHGGENTAEFLRHLSQKKGRRPSARKSKAKFQYWLLFKDLGEAPGIGERVREPLLSMKTVAQSRHLDLYLVRPLLADITENRGKVSQIMTYIVVAQRLCNVLGQKPL</sequence>
<gene>
    <name evidence="1" type="ORF">PoB_004698300</name>
</gene>
<dbReference type="Proteomes" id="UP000735302">
    <property type="component" value="Unassembled WGS sequence"/>
</dbReference>
<protein>
    <submittedName>
        <fullName evidence="1">Uncharacterized protein</fullName>
    </submittedName>
</protein>
<dbReference type="AlphaFoldDB" id="A0AAV4BMW9"/>
<reference evidence="1 2" key="1">
    <citation type="journal article" date="2021" name="Elife">
        <title>Chloroplast acquisition without the gene transfer in kleptoplastic sea slugs, Plakobranchus ocellatus.</title>
        <authorList>
            <person name="Maeda T."/>
            <person name="Takahashi S."/>
            <person name="Yoshida T."/>
            <person name="Shimamura S."/>
            <person name="Takaki Y."/>
            <person name="Nagai Y."/>
            <person name="Toyoda A."/>
            <person name="Suzuki Y."/>
            <person name="Arimoto A."/>
            <person name="Ishii H."/>
            <person name="Satoh N."/>
            <person name="Nishiyama T."/>
            <person name="Hasebe M."/>
            <person name="Maruyama T."/>
            <person name="Minagawa J."/>
            <person name="Obokata J."/>
            <person name="Shigenobu S."/>
        </authorList>
    </citation>
    <scope>NUCLEOTIDE SEQUENCE [LARGE SCALE GENOMIC DNA]</scope>
</reference>
<accession>A0AAV4BMW9</accession>
<organism evidence="1 2">
    <name type="scientific">Plakobranchus ocellatus</name>
    <dbReference type="NCBI Taxonomy" id="259542"/>
    <lineage>
        <taxon>Eukaryota</taxon>
        <taxon>Metazoa</taxon>
        <taxon>Spiralia</taxon>
        <taxon>Lophotrochozoa</taxon>
        <taxon>Mollusca</taxon>
        <taxon>Gastropoda</taxon>
        <taxon>Heterobranchia</taxon>
        <taxon>Euthyneura</taxon>
        <taxon>Panpulmonata</taxon>
        <taxon>Sacoglossa</taxon>
        <taxon>Placobranchoidea</taxon>
        <taxon>Plakobranchidae</taxon>
        <taxon>Plakobranchus</taxon>
    </lineage>
</organism>